<name>A0A5B7DSF9_PORTR</name>
<feature type="compositionally biased region" description="Polar residues" evidence="1">
    <location>
        <begin position="30"/>
        <end position="40"/>
    </location>
</feature>
<dbReference type="EMBL" id="VSRR010001289">
    <property type="protein sequence ID" value="MPC24097.1"/>
    <property type="molecule type" value="Genomic_DNA"/>
</dbReference>
<feature type="region of interest" description="Disordered" evidence="1">
    <location>
        <begin position="1"/>
        <end position="40"/>
    </location>
</feature>
<reference evidence="2 3" key="1">
    <citation type="submission" date="2019-05" db="EMBL/GenBank/DDBJ databases">
        <title>Another draft genome of Portunus trituberculatus and its Hox gene families provides insights of decapod evolution.</title>
        <authorList>
            <person name="Jeong J.-H."/>
            <person name="Song I."/>
            <person name="Kim S."/>
            <person name="Choi T."/>
            <person name="Kim D."/>
            <person name="Ryu S."/>
            <person name="Kim W."/>
        </authorList>
    </citation>
    <scope>NUCLEOTIDE SEQUENCE [LARGE SCALE GENOMIC DNA]</scope>
    <source>
        <tissue evidence="2">Muscle</tissue>
    </source>
</reference>
<evidence type="ECO:0000313" key="3">
    <source>
        <dbReference type="Proteomes" id="UP000324222"/>
    </source>
</evidence>
<sequence>MSVHGINEGRLDKWRTRRQGSHAPGKESPGKQSPQEQTVDAQFATVQCGEGSRRAGRGGGGRAVQGCAIRCCHTVLLEHPDGAWATVPRNLSCGLHTQGPISGTHKGTNARAAGVEPCAALHEKQPAREESYYRTLAEYKNRLLARPQETSDTLQPAGRQAVCIRTHRRAASLPPPPGLCSSERGSE</sequence>
<evidence type="ECO:0000256" key="1">
    <source>
        <dbReference type="SAM" id="MobiDB-lite"/>
    </source>
</evidence>
<comment type="caution">
    <text evidence="2">The sequence shown here is derived from an EMBL/GenBank/DDBJ whole genome shotgun (WGS) entry which is preliminary data.</text>
</comment>
<dbReference type="Proteomes" id="UP000324222">
    <property type="component" value="Unassembled WGS sequence"/>
</dbReference>
<feature type="region of interest" description="Disordered" evidence="1">
    <location>
        <begin position="168"/>
        <end position="187"/>
    </location>
</feature>
<accession>A0A5B7DSF9</accession>
<dbReference type="AlphaFoldDB" id="A0A5B7DSF9"/>
<proteinExistence type="predicted"/>
<evidence type="ECO:0000313" key="2">
    <source>
        <dbReference type="EMBL" id="MPC24097.1"/>
    </source>
</evidence>
<protein>
    <submittedName>
        <fullName evidence="2">Uncharacterized protein</fullName>
    </submittedName>
</protein>
<keyword evidence="3" id="KW-1185">Reference proteome</keyword>
<gene>
    <name evidence="2" type="ORF">E2C01_017169</name>
</gene>
<organism evidence="2 3">
    <name type="scientific">Portunus trituberculatus</name>
    <name type="common">Swimming crab</name>
    <name type="synonym">Neptunus trituberculatus</name>
    <dbReference type="NCBI Taxonomy" id="210409"/>
    <lineage>
        <taxon>Eukaryota</taxon>
        <taxon>Metazoa</taxon>
        <taxon>Ecdysozoa</taxon>
        <taxon>Arthropoda</taxon>
        <taxon>Crustacea</taxon>
        <taxon>Multicrustacea</taxon>
        <taxon>Malacostraca</taxon>
        <taxon>Eumalacostraca</taxon>
        <taxon>Eucarida</taxon>
        <taxon>Decapoda</taxon>
        <taxon>Pleocyemata</taxon>
        <taxon>Brachyura</taxon>
        <taxon>Eubrachyura</taxon>
        <taxon>Portunoidea</taxon>
        <taxon>Portunidae</taxon>
        <taxon>Portuninae</taxon>
        <taxon>Portunus</taxon>
    </lineage>
</organism>